<sequence>MKNEIKEYKDYIKQQAADPDVDKKALAQQLLVRIGFYQHERLIHLIVTMSFAIFFLLSLILVSINVYFLALSVLLLVLLVPYIAHYYFLENSTQELYKVYYSLISGQ</sequence>
<keyword evidence="1" id="KW-0812">Transmembrane</keyword>
<dbReference type="STRING" id="39492.ERS852540_01989"/>
<accession>A0A175A051</accession>
<keyword evidence="1" id="KW-0472">Membrane</keyword>
<name>A0A175A051_9FIRM</name>
<dbReference type="OrthoDB" id="1938125at2"/>
<dbReference type="AlphaFoldDB" id="A0A175A051"/>
<dbReference type="Proteomes" id="UP000095662">
    <property type="component" value="Unassembled WGS sequence"/>
</dbReference>
<protein>
    <submittedName>
        <fullName evidence="2">Uncharacterized protein</fullName>
    </submittedName>
</protein>
<evidence type="ECO:0000256" key="1">
    <source>
        <dbReference type="SAM" id="Phobius"/>
    </source>
</evidence>
<evidence type="ECO:0000313" key="3">
    <source>
        <dbReference type="Proteomes" id="UP000095662"/>
    </source>
</evidence>
<feature type="transmembrane region" description="Helical" evidence="1">
    <location>
        <begin position="67"/>
        <end position="89"/>
    </location>
</feature>
<keyword evidence="1" id="KW-1133">Transmembrane helix</keyword>
<reference evidence="2 3" key="1">
    <citation type="submission" date="2015-09" db="EMBL/GenBank/DDBJ databases">
        <authorList>
            <consortium name="Pathogen Informatics"/>
        </authorList>
    </citation>
    <scope>NUCLEOTIDE SEQUENCE [LARGE SCALE GENOMIC DNA]</scope>
    <source>
        <strain evidence="2 3">2789STDY5834928</strain>
    </source>
</reference>
<dbReference type="EMBL" id="CZBY01000017">
    <property type="protein sequence ID" value="CUQ89726.1"/>
    <property type="molecule type" value="Genomic_DNA"/>
</dbReference>
<evidence type="ECO:0000313" key="2">
    <source>
        <dbReference type="EMBL" id="CUQ89726.1"/>
    </source>
</evidence>
<gene>
    <name evidence="2" type="ORF">ERS852540_01989</name>
</gene>
<proteinExistence type="predicted"/>
<feature type="transmembrane region" description="Helical" evidence="1">
    <location>
        <begin position="42"/>
        <end position="61"/>
    </location>
</feature>
<organism evidence="2 3">
    <name type="scientific">[Eubacterium] siraeum</name>
    <dbReference type="NCBI Taxonomy" id="39492"/>
    <lineage>
        <taxon>Bacteria</taxon>
        <taxon>Bacillati</taxon>
        <taxon>Bacillota</taxon>
        <taxon>Clostridia</taxon>
        <taxon>Eubacteriales</taxon>
        <taxon>Oscillospiraceae</taxon>
        <taxon>Oscillospiraceae incertae sedis</taxon>
    </lineage>
</organism>